<dbReference type="AlphaFoldDB" id="A0A151ZCN3"/>
<accession>A0A151ZCN3</accession>
<name>A0A151ZCN3_TIELA</name>
<comment type="caution">
    <text evidence="1">The sequence shown here is derived from an EMBL/GenBank/DDBJ whole genome shotgun (WGS) entry which is preliminary data.</text>
</comment>
<dbReference type="InParanoid" id="A0A151ZCN3"/>
<evidence type="ECO:0000313" key="1">
    <source>
        <dbReference type="EMBL" id="KYQ91712.1"/>
    </source>
</evidence>
<evidence type="ECO:0000313" key="2">
    <source>
        <dbReference type="Proteomes" id="UP000076078"/>
    </source>
</evidence>
<keyword evidence="2" id="KW-1185">Reference proteome</keyword>
<dbReference type="EMBL" id="LODT01000034">
    <property type="protein sequence ID" value="KYQ91712.1"/>
    <property type="molecule type" value="Genomic_DNA"/>
</dbReference>
<proteinExistence type="predicted"/>
<organism evidence="1 2">
    <name type="scientific">Tieghemostelium lacteum</name>
    <name type="common">Slime mold</name>
    <name type="synonym">Dictyostelium lacteum</name>
    <dbReference type="NCBI Taxonomy" id="361077"/>
    <lineage>
        <taxon>Eukaryota</taxon>
        <taxon>Amoebozoa</taxon>
        <taxon>Evosea</taxon>
        <taxon>Eumycetozoa</taxon>
        <taxon>Dictyostelia</taxon>
        <taxon>Dictyosteliales</taxon>
        <taxon>Raperosteliaceae</taxon>
        <taxon>Tieghemostelium</taxon>
    </lineage>
</organism>
<protein>
    <submittedName>
        <fullName evidence="1">Uncharacterized protein</fullName>
    </submittedName>
</protein>
<dbReference type="OrthoDB" id="16873at2759"/>
<dbReference type="OMA" id="NFNFRMG"/>
<dbReference type="Proteomes" id="UP000076078">
    <property type="component" value="Unassembled WGS sequence"/>
</dbReference>
<dbReference type="FunCoup" id="A0A151ZCN3">
    <property type="interactions" value="738"/>
</dbReference>
<gene>
    <name evidence="1" type="ORF">DLAC_07494</name>
</gene>
<reference evidence="1 2" key="1">
    <citation type="submission" date="2015-12" db="EMBL/GenBank/DDBJ databases">
        <title>Dictyostelia acquired genes for synthesis and detection of signals that induce cell-type specialization by lateral gene transfer from prokaryotes.</title>
        <authorList>
            <person name="Gloeckner G."/>
            <person name="Schaap P."/>
        </authorList>
    </citation>
    <scope>NUCLEOTIDE SEQUENCE [LARGE SCALE GENOMIC DNA]</scope>
    <source>
        <strain evidence="1 2">TK</strain>
    </source>
</reference>
<sequence>MDSKNSNDILLFSEISPSFAMKITSPNGENTDDIWADNIEDGPNTYPSTPLSCSLGHNYSKSPLKDQYYNFNFRMGTPIAGKDFCLDTPTLTHG</sequence>